<comment type="caution">
    <text evidence="5">The sequence shown here is derived from an EMBL/GenBank/DDBJ whole genome shotgun (WGS) entry which is preliminary data.</text>
</comment>
<proteinExistence type="inferred from homology"/>
<evidence type="ECO:0000313" key="6">
    <source>
        <dbReference type="Proteomes" id="UP001342314"/>
    </source>
</evidence>
<dbReference type="FunFam" id="3.40.50.720:FF:000084">
    <property type="entry name" value="Short-chain dehydrogenase reductase"/>
    <property type="match status" value="1"/>
</dbReference>
<evidence type="ECO:0000256" key="1">
    <source>
        <dbReference type="ARBA" id="ARBA00006484"/>
    </source>
</evidence>
<dbReference type="PROSITE" id="PS00061">
    <property type="entry name" value="ADH_SHORT"/>
    <property type="match status" value="1"/>
</dbReference>
<keyword evidence="3" id="KW-0560">Oxidoreductase</keyword>
<keyword evidence="6" id="KW-1185">Reference proteome</keyword>
<protein>
    <recommendedName>
        <fullName evidence="7">NAD(P)-binding protein</fullName>
    </recommendedName>
</protein>
<keyword evidence="2" id="KW-0521">NADP</keyword>
<dbReference type="SUPFAM" id="SSF51735">
    <property type="entry name" value="NAD(P)-binding Rossmann-fold domains"/>
    <property type="match status" value="1"/>
</dbReference>
<feature type="region of interest" description="Disordered" evidence="4">
    <location>
        <begin position="1"/>
        <end position="62"/>
    </location>
</feature>
<dbReference type="PANTHER" id="PTHR48107">
    <property type="entry name" value="NADPH-DEPENDENT ALDEHYDE REDUCTASE-LIKE PROTEIN, CHLOROPLASTIC-RELATED"/>
    <property type="match status" value="1"/>
</dbReference>
<reference evidence="5 6" key="1">
    <citation type="submission" date="2021-12" db="EMBL/GenBank/DDBJ databases">
        <title>High titer production of polyol ester of fatty acids by Rhodotorula paludigena BS15 towards product separation-free biomass refinery.</title>
        <authorList>
            <person name="Mano J."/>
            <person name="Ono H."/>
            <person name="Tanaka T."/>
            <person name="Naito K."/>
            <person name="Sushida H."/>
            <person name="Ike M."/>
            <person name="Tokuyasu K."/>
            <person name="Kitaoka M."/>
        </authorList>
    </citation>
    <scope>NUCLEOTIDE SEQUENCE [LARGE SCALE GENOMIC DNA]</scope>
    <source>
        <strain evidence="5 6">BS15</strain>
    </source>
</reference>
<evidence type="ECO:0000256" key="3">
    <source>
        <dbReference type="ARBA" id="ARBA00023002"/>
    </source>
</evidence>
<comment type="similarity">
    <text evidence="1">Belongs to the short-chain dehydrogenases/reductases (SDR) family.</text>
</comment>
<accession>A0AAV5GJZ4</accession>
<gene>
    <name evidence="5" type="ORF">Rhopal_003238-T1</name>
</gene>
<dbReference type="AlphaFoldDB" id="A0AAV5GJZ4"/>
<dbReference type="EMBL" id="BQKY01000006">
    <property type="protein sequence ID" value="GJN90239.1"/>
    <property type="molecule type" value="Genomic_DNA"/>
</dbReference>
<dbReference type="PRINTS" id="PR00080">
    <property type="entry name" value="SDRFAMILY"/>
</dbReference>
<evidence type="ECO:0000256" key="4">
    <source>
        <dbReference type="SAM" id="MobiDB-lite"/>
    </source>
</evidence>
<dbReference type="InterPro" id="IPR020904">
    <property type="entry name" value="Sc_DH/Rdtase_CS"/>
</dbReference>
<evidence type="ECO:0008006" key="7">
    <source>
        <dbReference type="Google" id="ProtNLM"/>
    </source>
</evidence>
<dbReference type="GO" id="GO:0016614">
    <property type="term" value="F:oxidoreductase activity, acting on CH-OH group of donors"/>
    <property type="evidence" value="ECO:0007669"/>
    <property type="project" value="UniProtKB-ARBA"/>
</dbReference>
<name>A0AAV5GJZ4_9BASI</name>
<dbReference type="PANTHER" id="PTHR48107:SF26">
    <property type="entry name" value="OXIDOREDUCTASE, SHORT-CHAIN DEHYDROGENASE_REDUCTASE FAMILY (AFU_ORTHOLOGUE AFUA_4G05870)"/>
    <property type="match status" value="1"/>
</dbReference>
<dbReference type="PRINTS" id="PR00081">
    <property type="entry name" value="GDHRDH"/>
</dbReference>
<dbReference type="Proteomes" id="UP001342314">
    <property type="component" value="Unassembled WGS sequence"/>
</dbReference>
<sequence>MQAASEAIQSVVGQKGDKPGPFERGYQPEPKEEKAAQGGDDSRPPGKQWTMKDTPIDDVLADGTPYKPVGKFQGRVWLITGGDSGIGRATAILAALEGANMRVSPSIAYLPGEQKDADDTKTYIESKTNGLSKVLLLPLDLKSEANCIKAVEETVANFGRLDVLFNNAAQQLENHDILTLDSKQWEDTFQINMHHMFYTSKAAIPHLMKNKGANIINNASVNAFIGRPDLLDYTSTKGAIVSFTRGLANQQAERNIRVNAIAPGPVITPLVPSTFSVDNLSQLNSGPLGRPAQPVEMATGIIFLASYDASYVTGVTLNATGGMWVH</sequence>
<feature type="compositionally biased region" description="Basic and acidic residues" evidence="4">
    <location>
        <begin position="29"/>
        <end position="44"/>
    </location>
</feature>
<evidence type="ECO:0000256" key="2">
    <source>
        <dbReference type="ARBA" id="ARBA00022857"/>
    </source>
</evidence>
<dbReference type="Pfam" id="PF13561">
    <property type="entry name" value="adh_short_C2"/>
    <property type="match status" value="1"/>
</dbReference>
<dbReference type="InterPro" id="IPR036291">
    <property type="entry name" value="NAD(P)-bd_dom_sf"/>
</dbReference>
<dbReference type="InterPro" id="IPR002347">
    <property type="entry name" value="SDR_fam"/>
</dbReference>
<dbReference type="Gene3D" id="3.40.50.720">
    <property type="entry name" value="NAD(P)-binding Rossmann-like Domain"/>
    <property type="match status" value="1"/>
</dbReference>
<evidence type="ECO:0000313" key="5">
    <source>
        <dbReference type="EMBL" id="GJN90239.1"/>
    </source>
</evidence>
<organism evidence="5 6">
    <name type="scientific">Rhodotorula paludigena</name>
    <dbReference type="NCBI Taxonomy" id="86838"/>
    <lineage>
        <taxon>Eukaryota</taxon>
        <taxon>Fungi</taxon>
        <taxon>Dikarya</taxon>
        <taxon>Basidiomycota</taxon>
        <taxon>Pucciniomycotina</taxon>
        <taxon>Microbotryomycetes</taxon>
        <taxon>Sporidiobolales</taxon>
        <taxon>Sporidiobolaceae</taxon>
        <taxon>Rhodotorula</taxon>
    </lineage>
</organism>